<reference evidence="2 3" key="1">
    <citation type="journal article" date="2022" name="Pathogens">
        <title>Staphylococcus ratti sp. nov. Isolated from a Lab Rat.</title>
        <authorList>
            <person name="Kovarovic V."/>
            <person name="Sedlacek I."/>
            <person name="Petras P."/>
            <person name="Kralova S."/>
            <person name="Maslanova I."/>
            <person name="Svec P."/>
            <person name="Neumann-Schaal M."/>
            <person name="Botka T."/>
            <person name="Gelbicova T."/>
            <person name="Stankova E."/>
            <person name="Doskar J."/>
            <person name="Pantucek R."/>
        </authorList>
    </citation>
    <scope>NUCLEOTIDE SEQUENCE [LARGE SCALE GENOMIC DNA]</scope>
    <source>
        <strain evidence="2 3">CCM 9025</strain>
    </source>
</reference>
<dbReference type="Pfam" id="PF23728">
    <property type="entry name" value="Tubby_C_like"/>
    <property type="match status" value="1"/>
</dbReference>
<accession>A0ABY3PCZ6</accession>
<sequence length="175" mass="20981">MYKYKIYNKLSTARTKIVNEDTDETIGYLKKSYANIFTRSIDLIGDGKFFNSFKVYNKDNELAFVSKQRSPFKFRDFIIHFTQKNKESISLNIVDRHWFKLSEKNEFRFLNSSYELHKNIGEWAYIINKEINQKVAKWKNPLTSPVSNYFELLDDSLKEYELLFLGIFHTYLYGE</sequence>
<protein>
    <recommendedName>
        <fullName evidence="1">Tubby C-terminal domain-containing protein</fullName>
    </recommendedName>
</protein>
<name>A0ABY3PCZ6_9STAP</name>
<keyword evidence="3" id="KW-1185">Reference proteome</keyword>
<proteinExistence type="predicted"/>
<gene>
    <name evidence="2" type="ORF">LN051_00530</name>
</gene>
<evidence type="ECO:0000259" key="1">
    <source>
        <dbReference type="Pfam" id="PF23728"/>
    </source>
</evidence>
<dbReference type="Proteomes" id="UP001197626">
    <property type="component" value="Chromosome"/>
</dbReference>
<evidence type="ECO:0000313" key="3">
    <source>
        <dbReference type="Proteomes" id="UP001197626"/>
    </source>
</evidence>
<dbReference type="EMBL" id="CP086654">
    <property type="protein sequence ID" value="UEX90198.1"/>
    <property type="molecule type" value="Genomic_DNA"/>
</dbReference>
<dbReference type="RefSeq" id="WP_229292695.1">
    <property type="nucleotide sequence ID" value="NZ_CP086654.1"/>
</dbReference>
<feature type="domain" description="Tubby C-terminal" evidence="1">
    <location>
        <begin position="2"/>
        <end position="173"/>
    </location>
</feature>
<evidence type="ECO:0000313" key="2">
    <source>
        <dbReference type="EMBL" id="UEX90198.1"/>
    </source>
</evidence>
<dbReference type="InterPro" id="IPR056944">
    <property type="entry name" value="Tubby_C-like"/>
</dbReference>
<organism evidence="2 3">
    <name type="scientific">Staphylococcus ratti</name>
    <dbReference type="NCBI Taxonomy" id="2892440"/>
    <lineage>
        <taxon>Bacteria</taxon>
        <taxon>Bacillati</taxon>
        <taxon>Bacillota</taxon>
        <taxon>Bacilli</taxon>
        <taxon>Bacillales</taxon>
        <taxon>Staphylococcaceae</taxon>
        <taxon>Staphylococcus</taxon>
    </lineage>
</organism>